<evidence type="ECO:0000259" key="7">
    <source>
        <dbReference type="Pfam" id="PF04024"/>
    </source>
</evidence>
<reference evidence="8 9" key="1">
    <citation type="submission" date="2024-08" db="EMBL/GenBank/DDBJ databases">
        <title>Genome mining of Saccharopolyspora cebuensis PGLac3 from Nigerian medicinal plant.</title>
        <authorList>
            <person name="Ezeobiora C.E."/>
            <person name="Igbokwe N.H."/>
            <person name="Amin D.H."/>
            <person name="Mendie U.E."/>
        </authorList>
    </citation>
    <scope>NUCLEOTIDE SEQUENCE [LARGE SCALE GENOMIC DNA]</scope>
    <source>
        <strain evidence="8 9">PGLac3</strain>
    </source>
</reference>
<dbReference type="InterPro" id="IPR007168">
    <property type="entry name" value="Phageshock_PspC_N"/>
</dbReference>
<gene>
    <name evidence="8" type="ORF">AB8O55_15690</name>
</gene>
<evidence type="ECO:0000256" key="2">
    <source>
        <dbReference type="ARBA" id="ARBA00022475"/>
    </source>
</evidence>
<comment type="caution">
    <text evidence="8">The sequence shown here is derived from an EMBL/GenBank/DDBJ whole genome shotgun (WGS) entry which is preliminary data.</text>
</comment>
<protein>
    <submittedName>
        <fullName evidence="8">PspC domain-containing protein</fullName>
    </submittedName>
</protein>
<keyword evidence="3 6" id="KW-0812">Transmembrane</keyword>
<feature type="transmembrane region" description="Helical" evidence="6">
    <location>
        <begin position="45"/>
        <end position="65"/>
    </location>
</feature>
<proteinExistence type="predicted"/>
<sequence>MTETSSTTTRKLRRSRDDQMLGGVCAGFAAMLGIDAAIVRVVLVAATLLGMGAGILIYLACWVIVPQESAQG</sequence>
<feature type="transmembrane region" description="Helical" evidence="6">
    <location>
        <begin position="20"/>
        <end position="39"/>
    </location>
</feature>
<keyword evidence="5 6" id="KW-0472">Membrane</keyword>
<evidence type="ECO:0000256" key="4">
    <source>
        <dbReference type="ARBA" id="ARBA00022989"/>
    </source>
</evidence>
<dbReference type="InterPro" id="IPR052027">
    <property type="entry name" value="PspC"/>
</dbReference>
<accession>A0ABV4CII5</accession>
<dbReference type="Proteomes" id="UP001564626">
    <property type="component" value="Unassembled WGS sequence"/>
</dbReference>
<evidence type="ECO:0000313" key="9">
    <source>
        <dbReference type="Proteomes" id="UP001564626"/>
    </source>
</evidence>
<dbReference type="PANTHER" id="PTHR33885">
    <property type="entry name" value="PHAGE SHOCK PROTEIN C"/>
    <property type="match status" value="1"/>
</dbReference>
<feature type="domain" description="Phage shock protein PspC N-terminal" evidence="7">
    <location>
        <begin position="10"/>
        <end position="68"/>
    </location>
</feature>
<evidence type="ECO:0000256" key="1">
    <source>
        <dbReference type="ARBA" id="ARBA00004162"/>
    </source>
</evidence>
<dbReference type="RefSeq" id="WP_345368152.1">
    <property type="nucleotide sequence ID" value="NZ_BAABII010000026.1"/>
</dbReference>
<evidence type="ECO:0000313" key="8">
    <source>
        <dbReference type="EMBL" id="MEY8040851.1"/>
    </source>
</evidence>
<dbReference type="EMBL" id="JBGEHV010000027">
    <property type="protein sequence ID" value="MEY8040851.1"/>
    <property type="molecule type" value="Genomic_DNA"/>
</dbReference>
<evidence type="ECO:0000256" key="5">
    <source>
        <dbReference type="ARBA" id="ARBA00023136"/>
    </source>
</evidence>
<keyword evidence="4 6" id="KW-1133">Transmembrane helix</keyword>
<evidence type="ECO:0000256" key="6">
    <source>
        <dbReference type="SAM" id="Phobius"/>
    </source>
</evidence>
<comment type="subcellular location">
    <subcellularLocation>
        <location evidence="1">Cell membrane</location>
        <topology evidence="1">Single-pass membrane protein</topology>
    </subcellularLocation>
</comment>
<organism evidence="8 9">
    <name type="scientific">Saccharopolyspora cebuensis</name>
    <dbReference type="NCBI Taxonomy" id="418759"/>
    <lineage>
        <taxon>Bacteria</taxon>
        <taxon>Bacillati</taxon>
        <taxon>Actinomycetota</taxon>
        <taxon>Actinomycetes</taxon>
        <taxon>Pseudonocardiales</taxon>
        <taxon>Pseudonocardiaceae</taxon>
        <taxon>Saccharopolyspora</taxon>
    </lineage>
</organism>
<dbReference type="Pfam" id="PF04024">
    <property type="entry name" value="PspC"/>
    <property type="match status" value="1"/>
</dbReference>
<keyword evidence="9" id="KW-1185">Reference proteome</keyword>
<evidence type="ECO:0000256" key="3">
    <source>
        <dbReference type="ARBA" id="ARBA00022692"/>
    </source>
</evidence>
<keyword evidence="2" id="KW-1003">Cell membrane</keyword>
<name>A0ABV4CII5_9PSEU</name>
<dbReference type="PANTHER" id="PTHR33885:SF3">
    <property type="entry name" value="PHAGE SHOCK PROTEIN C"/>
    <property type="match status" value="1"/>
</dbReference>